<dbReference type="InterPro" id="IPR036249">
    <property type="entry name" value="Thioredoxin-like_sf"/>
</dbReference>
<dbReference type="InterPro" id="IPR017937">
    <property type="entry name" value="Thioredoxin_CS"/>
</dbReference>
<dbReference type="AlphaFoldDB" id="A0A1I0RNX5"/>
<evidence type="ECO:0000259" key="2">
    <source>
        <dbReference type="PROSITE" id="PS51352"/>
    </source>
</evidence>
<proteinExistence type="predicted"/>
<evidence type="ECO:0000313" key="3">
    <source>
        <dbReference type="EMBL" id="SEW43056.1"/>
    </source>
</evidence>
<accession>A0A1I0RNX5</accession>
<dbReference type="PROSITE" id="PS51352">
    <property type="entry name" value="THIOREDOXIN_2"/>
    <property type="match status" value="1"/>
</dbReference>
<reference evidence="4" key="1">
    <citation type="submission" date="2016-10" db="EMBL/GenBank/DDBJ databases">
        <authorList>
            <person name="Varghese N."/>
            <person name="Submissions S."/>
        </authorList>
    </citation>
    <scope>NUCLEOTIDE SEQUENCE [LARGE SCALE GENOMIC DNA]</scope>
    <source>
        <strain evidence="4">DSM 3695</strain>
    </source>
</reference>
<dbReference type="SUPFAM" id="SSF52833">
    <property type="entry name" value="Thioredoxin-like"/>
    <property type="match status" value="1"/>
</dbReference>
<keyword evidence="4" id="KW-1185">Reference proteome</keyword>
<gene>
    <name evidence="3" type="ORF">SAMN04488122_3172</name>
</gene>
<sequence>MKRLTGLMIVLLLSGACRQKIEMPVFDLLLPDSTLLNTGGIPSGKITVLAFFSPTCEHCQDETIDLIKHMEAVRDIQFYFVSIDSLSRIREFTSFYQLSKYKNITIGRDYTFSFPRLSGLHNIPSSQIYDRHKRLRVVINGGFTVNTLLDKTKAW</sequence>
<dbReference type="InterPro" id="IPR013766">
    <property type="entry name" value="Thioredoxin_domain"/>
</dbReference>
<name>A0A1I0RNX5_9BACT</name>
<dbReference type="EMBL" id="FOJG01000001">
    <property type="protein sequence ID" value="SEW43056.1"/>
    <property type="molecule type" value="Genomic_DNA"/>
</dbReference>
<feature type="domain" description="Thioredoxin" evidence="2">
    <location>
        <begin position="24"/>
        <end position="155"/>
    </location>
</feature>
<dbReference type="OrthoDB" id="662072at2"/>
<dbReference type="Gene3D" id="3.40.30.10">
    <property type="entry name" value="Glutaredoxin"/>
    <property type="match status" value="1"/>
</dbReference>
<dbReference type="PROSITE" id="PS00194">
    <property type="entry name" value="THIOREDOXIN_1"/>
    <property type="match status" value="1"/>
</dbReference>
<keyword evidence="1" id="KW-0676">Redox-active center</keyword>
<evidence type="ECO:0000256" key="1">
    <source>
        <dbReference type="ARBA" id="ARBA00023284"/>
    </source>
</evidence>
<dbReference type="STRING" id="29529.SAMN04488122_3172"/>
<organism evidence="3 4">
    <name type="scientific">Chitinophaga arvensicola</name>
    <dbReference type="NCBI Taxonomy" id="29529"/>
    <lineage>
        <taxon>Bacteria</taxon>
        <taxon>Pseudomonadati</taxon>
        <taxon>Bacteroidota</taxon>
        <taxon>Chitinophagia</taxon>
        <taxon>Chitinophagales</taxon>
        <taxon>Chitinophagaceae</taxon>
        <taxon>Chitinophaga</taxon>
    </lineage>
</organism>
<dbReference type="PROSITE" id="PS51257">
    <property type="entry name" value="PROKAR_LIPOPROTEIN"/>
    <property type="match status" value="1"/>
</dbReference>
<dbReference type="RefSeq" id="WP_089896297.1">
    <property type="nucleotide sequence ID" value="NZ_FOJG01000001.1"/>
</dbReference>
<protein>
    <submittedName>
        <fullName evidence="3">AhpC/TSA family protein</fullName>
    </submittedName>
</protein>
<dbReference type="Proteomes" id="UP000199310">
    <property type="component" value="Unassembled WGS sequence"/>
</dbReference>
<evidence type="ECO:0000313" key="4">
    <source>
        <dbReference type="Proteomes" id="UP000199310"/>
    </source>
</evidence>